<accession>A0A1X2HHC5</accession>
<dbReference type="InterPro" id="IPR001375">
    <property type="entry name" value="Peptidase_S9_cat"/>
</dbReference>
<evidence type="ECO:0000259" key="1">
    <source>
        <dbReference type="Pfam" id="PF00326"/>
    </source>
</evidence>
<proteinExistence type="predicted"/>
<reference evidence="2 3" key="1">
    <citation type="submission" date="2016-07" db="EMBL/GenBank/DDBJ databases">
        <title>Pervasive Adenine N6-methylation of Active Genes in Fungi.</title>
        <authorList>
            <consortium name="DOE Joint Genome Institute"/>
            <person name="Mondo S.J."/>
            <person name="Dannebaum R.O."/>
            <person name="Kuo R.C."/>
            <person name="Labutti K."/>
            <person name="Haridas S."/>
            <person name="Kuo A."/>
            <person name="Salamov A."/>
            <person name="Ahrendt S.R."/>
            <person name="Lipzen A."/>
            <person name="Sullivan W."/>
            <person name="Andreopoulos W.B."/>
            <person name="Clum A."/>
            <person name="Lindquist E."/>
            <person name="Daum C."/>
            <person name="Ramamoorthy G.K."/>
            <person name="Gryganskyi A."/>
            <person name="Culley D."/>
            <person name="Magnuson J.K."/>
            <person name="James T.Y."/>
            <person name="O'Malley M.A."/>
            <person name="Stajich J.E."/>
            <person name="Spatafora J.W."/>
            <person name="Visel A."/>
            <person name="Grigoriev I.V."/>
        </authorList>
    </citation>
    <scope>NUCLEOTIDE SEQUENCE [LARGE SCALE GENOMIC DNA]</scope>
    <source>
        <strain evidence="2 3">NRRL 2496</strain>
    </source>
</reference>
<dbReference type="GO" id="GO:0008239">
    <property type="term" value="F:dipeptidyl-peptidase activity"/>
    <property type="evidence" value="ECO:0007669"/>
    <property type="project" value="TreeGrafter"/>
</dbReference>
<dbReference type="InParanoid" id="A0A1X2HHC5"/>
<protein>
    <submittedName>
        <fullName evidence="2">Alpha/Beta hydrolase protein</fullName>
    </submittedName>
</protein>
<dbReference type="STRING" id="13706.A0A1X2HHC5"/>
<keyword evidence="2" id="KW-0378">Hydrolase</keyword>
<evidence type="ECO:0000313" key="3">
    <source>
        <dbReference type="Proteomes" id="UP000242180"/>
    </source>
</evidence>
<dbReference type="OMA" id="MANDEFF"/>
<dbReference type="InterPro" id="IPR029058">
    <property type="entry name" value="AB_hydrolase_fold"/>
</dbReference>
<dbReference type="GO" id="GO:0008236">
    <property type="term" value="F:serine-type peptidase activity"/>
    <property type="evidence" value="ECO:0007669"/>
    <property type="project" value="InterPro"/>
</dbReference>
<evidence type="ECO:0000313" key="2">
    <source>
        <dbReference type="EMBL" id="ORY98494.1"/>
    </source>
</evidence>
<dbReference type="EMBL" id="MCGN01000003">
    <property type="protein sequence ID" value="ORY98494.1"/>
    <property type="molecule type" value="Genomic_DNA"/>
</dbReference>
<dbReference type="Gene3D" id="3.40.50.1820">
    <property type="entry name" value="alpha/beta hydrolase"/>
    <property type="match status" value="1"/>
</dbReference>
<feature type="domain" description="Peptidase S9 prolyl oligopeptidase catalytic" evidence="1">
    <location>
        <begin position="5"/>
        <end position="210"/>
    </location>
</feature>
<comment type="caution">
    <text evidence="2">The sequence shown here is derived from an EMBL/GenBank/DDBJ whole genome shotgun (WGS) entry which is preliminary data.</text>
</comment>
<dbReference type="PANTHER" id="PTHR11731:SF193">
    <property type="entry name" value="DIPEPTIDYL PEPTIDASE 9"/>
    <property type="match status" value="1"/>
</dbReference>
<name>A0A1X2HHC5_SYNRA</name>
<keyword evidence="3" id="KW-1185">Reference proteome</keyword>
<dbReference type="AlphaFoldDB" id="A0A1X2HHC5"/>
<dbReference type="SUPFAM" id="SSF53474">
    <property type="entry name" value="alpha/beta-Hydrolases"/>
    <property type="match status" value="1"/>
</dbReference>
<dbReference type="Proteomes" id="UP000242180">
    <property type="component" value="Unassembled WGS sequence"/>
</dbReference>
<sequence>MSAYFGLAVVVVDGRGSSDRGLMFEKHLQGRLGSIELEDQIATLTFLDQTKFGAEPTKDARLESVLDLTRVAISGWSYGGYLSLMGLAQHQDIFKIAIAGAPVTDWELYDSAYTERYMGLPAENEQRYRESSVLNWIDRFPDSGNRLVIVHGLIDENVHFTNTERLVSGLVRHNKQHYLQVYPAEKHGLRHASVNEHYETLLFYWLLSYL</sequence>
<dbReference type="GO" id="GO:0006508">
    <property type="term" value="P:proteolysis"/>
    <property type="evidence" value="ECO:0007669"/>
    <property type="project" value="InterPro"/>
</dbReference>
<dbReference type="OrthoDB" id="16520at2759"/>
<dbReference type="PANTHER" id="PTHR11731">
    <property type="entry name" value="PROTEASE FAMILY S9B,C DIPEPTIDYL-PEPTIDASE IV-RELATED"/>
    <property type="match status" value="1"/>
</dbReference>
<gene>
    <name evidence="2" type="ORF">BCR43DRAFT_435485</name>
</gene>
<dbReference type="Pfam" id="PF00326">
    <property type="entry name" value="Peptidase_S9"/>
    <property type="match status" value="1"/>
</dbReference>
<dbReference type="InterPro" id="IPR050278">
    <property type="entry name" value="Serine_Prot_S9B/DPPIV"/>
</dbReference>
<organism evidence="2 3">
    <name type="scientific">Syncephalastrum racemosum</name>
    <name type="common">Filamentous fungus</name>
    <dbReference type="NCBI Taxonomy" id="13706"/>
    <lineage>
        <taxon>Eukaryota</taxon>
        <taxon>Fungi</taxon>
        <taxon>Fungi incertae sedis</taxon>
        <taxon>Mucoromycota</taxon>
        <taxon>Mucoromycotina</taxon>
        <taxon>Mucoromycetes</taxon>
        <taxon>Mucorales</taxon>
        <taxon>Syncephalastraceae</taxon>
        <taxon>Syncephalastrum</taxon>
    </lineage>
</organism>